<evidence type="ECO:0000256" key="6">
    <source>
        <dbReference type="ARBA" id="ARBA00023163"/>
    </source>
</evidence>
<keyword evidence="3 7" id="KW-0862">Zinc</keyword>
<comment type="similarity">
    <text evidence="1">Belongs to the Fur family.</text>
</comment>
<dbReference type="AlphaFoldDB" id="A0A9X3MPG5"/>
<dbReference type="GO" id="GO:0008270">
    <property type="term" value="F:zinc ion binding"/>
    <property type="evidence" value="ECO:0007669"/>
    <property type="project" value="TreeGrafter"/>
</dbReference>
<dbReference type="EMBL" id="JAPDOD010000002">
    <property type="protein sequence ID" value="MDA0159386.1"/>
    <property type="molecule type" value="Genomic_DNA"/>
</dbReference>
<name>A0A9X3MPG5_9ACTN</name>
<evidence type="ECO:0000313" key="9">
    <source>
        <dbReference type="EMBL" id="MDA0159386.1"/>
    </source>
</evidence>
<comment type="cofactor">
    <cofactor evidence="7">
        <name>Zn(2+)</name>
        <dbReference type="ChEBI" id="CHEBI:29105"/>
    </cofactor>
    <text evidence="7">Binds 1 zinc ion per subunit.</text>
</comment>
<proteinExistence type="inferred from homology"/>
<dbReference type="GO" id="GO:0003700">
    <property type="term" value="F:DNA-binding transcription factor activity"/>
    <property type="evidence" value="ECO:0007669"/>
    <property type="project" value="InterPro"/>
</dbReference>
<comment type="caution">
    <text evidence="9">The sequence shown here is derived from an EMBL/GenBank/DDBJ whole genome shotgun (WGS) entry which is preliminary data.</text>
</comment>
<sequence length="149" mass="16295">MTLSHHAPALHAPDLESALDALRTSGLRISASRRQVLAMLYADRRPRTADELAGGGDVASVYRNLDTLEGIGLVRHVHLGHGPGLYSLAGADIEYVTCERCGAHETLDSHRLEAAKQLIERETGYRPRFTHFPIVGICRACQEEGHAHP</sequence>
<dbReference type="SUPFAM" id="SSF46785">
    <property type="entry name" value="Winged helix' DNA-binding domain"/>
    <property type="match status" value="1"/>
</dbReference>
<feature type="binding site" evidence="7">
    <location>
        <position position="141"/>
    </location>
    <ligand>
        <name>Zn(2+)</name>
        <dbReference type="ChEBI" id="CHEBI:29105"/>
    </ligand>
</feature>
<comment type="cofactor">
    <cofactor evidence="8">
        <name>Mn(2+)</name>
        <dbReference type="ChEBI" id="CHEBI:29035"/>
    </cofactor>
    <cofactor evidence="8">
        <name>Fe(2+)</name>
        <dbReference type="ChEBI" id="CHEBI:29033"/>
    </cofactor>
    <text evidence="8">Binds 1 Mn(2+) or Fe(2+) ion per subunit.</text>
</comment>
<dbReference type="GO" id="GO:0045892">
    <property type="term" value="P:negative regulation of DNA-templated transcription"/>
    <property type="evidence" value="ECO:0007669"/>
    <property type="project" value="TreeGrafter"/>
</dbReference>
<feature type="binding site" evidence="8">
    <location>
        <position position="113"/>
    </location>
    <ligand>
        <name>Fe cation</name>
        <dbReference type="ChEBI" id="CHEBI:24875"/>
    </ligand>
</feature>
<feature type="binding site" evidence="7">
    <location>
        <position position="138"/>
    </location>
    <ligand>
        <name>Zn(2+)</name>
        <dbReference type="ChEBI" id="CHEBI:29105"/>
    </ligand>
</feature>
<evidence type="ECO:0000256" key="7">
    <source>
        <dbReference type="PIRSR" id="PIRSR602481-1"/>
    </source>
</evidence>
<dbReference type="PANTHER" id="PTHR33202">
    <property type="entry name" value="ZINC UPTAKE REGULATION PROTEIN"/>
    <property type="match status" value="1"/>
</dbReference>
<dbReference type="Proteomes" id="UP001149140">
    <property type="component" value="Unassembled WGS sequence"/>
</dbReference>
<feature type="binding site" evidence="7">
    <location>
        <position position="98"/>
    </location>
    <ligand>
        <name>Zn(2+)</name>
        <dbReference type="ChEBI" id="CHEBI:29105"/>
    </ligand>
</feature>
<evidence type="ECO:0000256" key="4">
    <source>
        <dbReference type="ARBA" id="ARBA00023015"/>
    </source>
</evidence>
<accession>A0A9X3MPG5</accession>
<evidence type="ECO:0000256" key="3">
    <source>
        <dbReference type="ARBA" id="ARBA00022833"/>
    </source>
</evidence>
<protein>
    <submittedName>
        <fullName evidence="9">Transcriptional repressor</fullName>
    </submittedName>
</protein>
<keyword evidence="2" id="KW-0678">Repressor</keyword>
<evidence type="ECO:0000256" key="8">
    <source>
        <dbReference type="PIRSR" id="PIRSR602481-2"/>
    </source>
</evidence>
<dbReference type="GO" id="GO:0000976">
    <property type="term" value="F:transcription cis-regulatory region binding"/>
    <property type="evidence" value="ECO:0007669"/>
    <property type="project" value="TreeGrafter"/>
</dbReference>
<dbReference type="InterPro" id="IPR036390">
    <property type="entry name" value="WH_DNA-bd_sf"/>
</dbReference>
<dbReference type="Pfam" id="PF01475">
    <property type="entry name" value="FUR"/>
    <property type="match status" value="1"/>
</dbReference>
<dbReference type="PANTHER" id="PTHR33202:SF7">
    <property type="entry name" value="FERRIC UPTAKE REGULATION PROTEIN"/>
    <property type="match status" value="1"/>
</dbReference>
<keyword evidence="6" id="KW-0804">Transcription</keyword>
<gene>
    <name evidence="9" type="ORF">OM076_03835</name>
</gene>
<feature type="binding site" evidence="7">
    <location>
        <position position="101"/>
    </location>
    <ligand>
        <name>Zn(2+)</name>
        <dbReference type="ChEBI" id="CHEBI:29105"/>
    </ligand>
</feature>
<dbReference type="InterPro" id="IPR036388">
    <property type="entry name" value="WH-like_DNA-bd_sf"/>
</dbReference>
<evidence type="ECO:0000256" key="5">
    <source>
        <dbReference type="ARBA" id="ARBA00023125"/>
    </source>
</evidence>
<keyword evidence="8" id="KW-0408">Iron</keyword>
<dbReference type="InterPro" id="IPR002481">
    <property type="entry name" value="FUR"/>
</dbReference>
<dbReference type="Gene3D" id="1.10.10.10">
    <property type="entry name" value="Winged helix-like DNA-binding domain superfamily/Winged helix DNA-binding domain"/>
    <property type="match status" value="1"/>
</dbReference>
<organism evidence="9 10">
    <name type="scientific">Solirubrobacter ginsenosidimutans</name>
    <dbReference type="NCBI Taxonomy" id="490573"/>
    <lineage>
        <taxon>Bacteria</taxon>
        <taxon>Bacillati</taxon>
        <taxon>Actinomycetota</taxon>
        <taxon>Thermoleophilia</taxon>
        <taxon>Solirubrobacterales</taxon>
        <taxon>Solirubrobacteraceae</taxon>
        <taxon>Solirubrobacter</taxon>
    </lineage>
</organism>
<dbReference type="RefSeq" id="WP_270038068.1">
    <property type="nucleotide sequence ID" value="NZ_JAPDOD010000002.1"/>
</dbReference>
<dbReference type="GO" id="GO:1900376">
    <property type="term" value="P:regulation of secondary metabolite biosynthetic process"/>
    <property type="evidence" value="ECO:0007669"/>
    <property type="project" value="TreeGrafter"/>
</dbReference>
<keyword evidence="7" id="KW-0479">Metal-binding</keyword>
<keyword evidence="5" id="KW-0238">DNA-binding</keyword>
<dbReference type="Gene3D" id="3.30.1490.190">
    <property type="match status" value="1"/>
</dbReference>
<keyword evidence="10" id="KW-1185">Reference proteome</keyword>
<evidence type="ECO:0000256" key="1">
    <source>
        <dbReference type="ARBA" id="ARBA00007957"/>
    </source>
</evidence>
<evidence type="ECO:0000313" key="10">
    <source>
        <dbReference type="Proteomes" id="UP001149140"/>
    </source>
</evidence>
<evidence type="ECO:0000256" key="2">
    <source>
        <dbReference type="ARBA" id="ARBA00022491"/>
    </source>
</evidence>
<keyword evidence="4" id="KW-0805">Transcription regulation</keyword>
<dbReference type="InterPro" id="IPR043135">
    <property type="entry name" value="Fur_C"/>
</dbReference>
<reference evidence="9" key="1">
    <citation type="submission" date="2022-10" db="EMBL/GenBank/DDBJ databases">
        <title>The WGS of Solirubrobacter ginsenosidimutans DSM 21036.</title>
        <authorList>
            <person name="Jiang Z."/>
        </authorList>
    </citation>
    <scope>NUCLEOTIDE SEQUENCE</scope>
    <source>
        <strain evidence="9">DSM 21036</strain>
    </source>
</reference>